<dbReference type="SUPFAM" id="SSF46934">
    <property type="entry name" value="UBA-like"/>
    <property type="match status" value="1"/>
</dbReference>
<dbReference type="Proteomes" id="UP000187209">
    <property type="component" value="Unassembled WGS sequence"/>
</dbReference>
<gene>
    <name evidence="1" type="ORF">SteCoe_1834</name>
</gene>
<sequence length="144" mass="16276">MENQSGKNIGKLLGKYIVDGNIEQAMDIITKLNKMDVDIQFEVKSKTVDEVKEVIKENVDHEQVEVIDDLNLVEEVKDDLNPVEEVKDYSNPVEASPVYTVNSSEIINYLTSMGYSQDWAEWAAQRSISIEAAIGLIAEYSQNY</sequence>
<evidence type="ECO:0000313" key="1">
    <source>
        <dbReference type="EMBL" id="OMJ94968.1"/>
    </source>
</evidence>
<dbReference type="EMBL" id="MPUH01000019">
    <property type="protein sequence ID" value="OMJ94968.1"/>
    <property type="molecule type" value="Genomic_DNA"/>
</dbReference>
<evidence type="ECO:0000313" key="2">
    <source>
        <dbReference type="Proteomes" id="UP000187209"/>
    </source>
</evidence>
<comment type="caution">
    <text evidence="1">The sequence shown here is derived from an EMBL/GenBank/DDBJ whole genome shotgun (WGS) entry which is preliminary data.</text>
</comment>
<dbReference type="AlphaFoldDB" id="A0A1R2D136"/>
<keyword evidence="2" id="KW-1185">Reference proteome</keyword>
<organism evidence="1 2">
    <name type="scientific">Stentor coeruleus</name>
    <dbReference type="NCBI Taxonomy" id="5963"/>
    <lineage>
        <taxon>Eukaryota</taxon>
        <taxon>Sar</taxon>
        <taxon>Alveolata</taxon>
        <taxon>Ciliophora</taxon>
        <taxon>Postciliodesmatophora</taxon>
        <taxon>Heterotrichea</taxon>
        <taxon>Heterotrichida</taxon>
        <taxon>Stentoridae</taxon>
        <taxon>Stentor</taxon>
    </lineage>
</organism>
<dbReference type="InterPro" id="IPR009060">
    <property type="entry name" value="UBA-like_sf"/>
</dbReference>
<proteinExistence type="predicted"/>
<evidence type="ECO:0008006" key="3">
    <source>
        <dbReference type="Google" id="ProtNLM"/>
    </source>
</evidence>
<name>A0A1R2D136_9CILI</name>
<accession>A0A1R2D136</accession>
<protein>
    <recommendedName>
        <fullName evidence="3">UBA domain-containing protein</fullName>
    </recommendedName>
</protein>
<reference evidence="1 2" key="1">
    <citation type="submission" date="2016-11" db="EMBL/GenBank/DDBJ databases">
        <title>The macronuclear genome of Stentor coeruleus: a giant cell with tiny introns.</title>
        <authorList>
            <person name="Slabodnick M."/>
            <person name="Ruby J.G."/>
            <person name="Reiff S.B."/>
            <person name="Swart E.C."/>
            <person name="Gosai S."/>
            <person name="Prabakaran S."/>
            <person name="Witkowska E."/>
            <person name="Larue G.E."/>
            <person name="Fisher S."/>
            <person name="Freeman R.M."/>
            <person name="Gunawardena J."/>
            <person name="Chu W."/>
            <person name="Stover N.A."/>
            <person name="Gregory B.D."/>
            <person name="Nowacki M."/>
            <person name="Derisi J."/>
            <person name="Roy S.W."/>
            <person name="Marshall W.F."/>
            <person name="Sood P."/>
        </authorList>
    </citation>
    <scope>NUCLEOTIDE SEQUENCE [LARGE SCALE GENOMIC DNA]</scope>
    <source>
        <strain evidence="1">WM001</strain>
    </source>
</reference>